<dbReference type="STRING" id="313367.JSE7799_00059"/>
<dbReference type="OrthoDB" id="9810367at2"/>
<keyword evidence="8" id="KW-1185">Reference proteome</keyword>
<reference evidence="7 8" key="1">
    <citation type="submission" date="2015-09" db="EMBL/GenBank/DDBJ databases">
        <authorList>
            <person name="Jackson K.R."/>
            <person name="Lunt B.L."/>
            <person name="Fisher J.N.B."/>
            <person name="Gardner A.V."/>
            <person name="Bailey M.E."/>
            <person name="Deus L.M."/>
            <person name="Earl A.S."/>
            <person name="Gibby P.D."/>
            <person name="Hartmann K.A."/>
            <person name="Liu J.E."/>
            <person name="Manci A.M."/>
            <person name="Nielsen D.A."/>
            <person name="Solomon M.B."/>
            <person name="Breakwell D.P."/>
            <person name="Burnett S.H."/>
            <person name="Grose J.H."/>
        </authorList>
    </citation>
    <scope>NUCLEOTIDE SEQUENCE [LARGE SCALE GENOMIC DNA]</scope>
    <source>
        <strain evidence="7 8">CECT 7799</strain>
    </source>
</reference>
<evidence type="ECO:0000256" key="1">
    <source>
        <dbReference type="ARBA" id="ARBA00004442"/>
    </source>
</evidence>
<sequence>MKKNAFTRRTLFGAIGLATLSACTGTGFNSVAGAGLDEGGFGGPTMQNMLVMAGEAPALTHLGARFAAEVPSTINFPFDSAQLTAEARAALDQQANFMRQFPEVRFSVYGHTDLVGPDAYNKALGRRRAQAAVNYLSQRGISTDRLEALVSFGENRPLIPTPTPELANRRTVTEVSGFVADHPMVLNGKYAELVYRRYVTRFSQPASQVLQGQASLPSAGE</sequence>
<dbReference type="InterPro" id="IPR036737">
    <property type="entry name" value="OmpA-like_sf"/>
</dbReference>
<evidence type="ECO:0000256" key="5">
    <source>
        <dbReference type="SAM" id="SignalP"/>
    </source>
</evidence>
<evidence type="ECO:0000256" key="2">
    <source>
        <dbReference type="ARBA" id="ARBA00023136"/>
    </source>
</evidence>
<dbReference type="SUPFAM" id="SSF103088">
    <property type="entry name" value="OmpA-like"/>
    <property type="match status" value="1"/>
</dbReference>
<dbReference type="AlphaFoldDB" id="A0A0M7B5A2"/>
<protein>
    <submittedName>
        <fullName evidence="7">Minor outer membrane protein Omp16</fullName>
    </submittedName>
</protein>
<organism evidence="7 8">
    <name type="scientific">Jannaschia seosinensis</name>
    <dbReference type="NCBI Taxonomy" id="313367"/>
    <lineage>
        <taxon>Bacteria</taxon>
        <taxon>Pseudomonadati</taxon>
        <taxon>Pseudomonadota</taxon>
        <taxon>Alphaproteobacteria</taxon>
        <taxon>Rhodobacterales</taxon>
        <taxon>Roseobacteraceae</taxon>
        <taxon>Jannaschia</taxon>
    </lineage>
</organism>
<proteinExistence type="predicted"/>
<dbReference type="Gene3D" id="3.30.1330.60">
    <property type="entry name" value="OmpA-like domain"/>
    <property type="match status" value="1"/>
</dbReference>
<gene>
    <name evidence="7" type="ORF">JSE7799_00059</name>
</gene>
<dbReference type="InterPro" id="IPR006311">
    <property type="entry name" value="TAT_signal"/>
</dbReference>
<evidence type="ECO:0000259" key="6">
    <source>
        <dbReference type="PROSITE" id="PS51123"/>
    </source>
</evidence>
<evidence type="ECO:0000256" key="3">
    <source>
        <dbReference type="ARBA" id="ARBA00023237"/>
    </source>
</evidence>
<feature type="signal peptide" evidence="5">
    <location>
        <begin position="1"/>
        <end position="24"/>
    </location>
</feature>
<dbReference type="GO" id="GO:0009279">
    <property type="term" value="C:cell outer membrane"/>
    <property type="evidence" value="ECO:0007669"/>
    <property type="project" value="UniProtKB-SubCell"/>
</dbReference>
<dbReference type="PANTHER" id="PTHR30329:SF21">
    <property type="entry name" value="LIPOPROTEIN YIAD-RELATED"/>
    <property type="match status" value="1"/>
</dbReference>
<dbReference type="Proteomes" id="UP000049455">
    <property type="component" value="Unassembled WGS sequence"/>
</dbReference>
<dbReference type="PRINTS" id="PR01021">
    <property type="entry name" value="OMPADOMAIN"/>
</dbReference>
<accession>A0A0M7B5A2</accession>
<dbReference type="EMBL" id="CYPR01000002">
    <property type="protein sequence ID" value="CUH08405.1"/>
    <property type="molecule type" value="Genomic_DNA"/>
</dbReference>
<name>A0A0M7B5A2_9RHOB</name>
<dbReference type="InterPro" id="IPR006665">
    <property type="entry name" value="OmpA-like"/>
</dbReference>
<dbReference type="CDD" id="cd07185">
    <property type="entry name" value="OmpA_C-like"/>
    <property type="match status" value="1"/>
</dbReference>
<comment type="subcellular location">
    <subcellularLocation>
        <location evidence="1">Cell outer membrane</location>
    </subcellularLocation>
</comment>
<evidence type="ECO:0000313" key="8">
    <source>
        <dbReference type="Proteomes" id="UP000049455"/>
    </source>
</evidence>
<feature type="domain" description="OmpA-like" evidence="6">
    <location>
        <begin position="63"/>
        <end position="179"/>
    </location>
</feature>
<evidence type="ECO:0000256" key="4">
    <source>
        <dbReference type="PROSITE-ProRule" id="PRU00473"/>
    </source>
</evidence>
<dbReference type="PROSITE" id="PS51123">
    <property type="entry name" value="OMPA_2"/>
    <property type="match status" value="1"/>
</dbReference>
<keyword evidence="3" id="KW-0998">Cell outer membrane</keyword>
<keyword evidence="5" id="KW-0732">Signal</keyword>
<dbReference type="PANTHER" id="PTHR30329">
    <property type="entry name" value="STATOR ELEMENT OF FLAGELLAR MOTOR COMPLEX"/>
    <property type="match status" value="1"/>
</dbReference>
<dbReference type="InterPro" id="IPR050330">
    <property type="entry name" value="Bact_OuterMem_StrucFunc"/>
</dbReference>
<evidence type="ECO:0000313" key="7">
    <source>
        <dbReference type="EMBL" id="CUH08405.1"/>
    </source>
</evidence>
<feature type="chain" id="PRO_5005809721" evidence="5">
    <location>
        <begin position="25"/>
        <end position="221"/>
    </location>
</feature>
<dbReference type="RefSeq" id="WP_055661818.1">
    <property type="nucleotide sequence ID" value="NZ_CYPR01000002.1"/>
</dbReference>
<dbReference type="PROSITE" id="PS51257">
    <property type="entry name" value="PROKAR_LIPOPROTEIN"/>
    <property type="match status" value="1"/>
</dbReference>
<keyword evidence="2 4" id="KW-0472">Membrane</keyword>
<dbReference type="Pfam" id="PF00691">
    <property type="entry name" value="OmpA"/>
    <property type="match status" value="1"/>
</dbReference>
<dbReference type="InterPro" id="IPR006664">
    <property type="entry name" value="OMP_bac"/>
</dbReference>
<dbReference type="PROSITE" id="PS51318">
    <property type="entry name" value="TAT"/>
    <property type="match status" value="1"/>
</dbReference>